<dbReference type="GO" id="GO:0008757">
    <property type="term" value="F:S-adenosylmethionine-dependent methyltransferase activity"/>
    <property type="evidence" value="ECO:0007669"/>
    <property type="project" value="InterPro"/>
</dbReference>
<feature type="domain" description="Methyltransferase type 11" evidence="1">
    <location>
        <begin position="49"/>
        <end position="133"/>
    </location>
</feature>
<name>A0A378LQG4_9GAMM</name>
<protein>
    <submittedName>
        <fullName evidence="2">Probable S-adenosylmethionine-dependent methyltransferase MSMEG_2350</fullName>
        <ecNumber evidence="2">2.1.1.-</ecNumber>
    </submittedName>
</protein>
<accession>A0A378LQG4</accession>
<dbReference type="Pfam" id="PF08241">
    <property type="entry name" value="Methyltransf_11"/>
    <property type="match status" value="1"/>
</dbReference>
<dbReference type="InterPro" id="IPR029063">
    <property type="entry name" value="SAM-dependent_MTases_sf"/>
</dbReference>
<keyword evidence="2" id="KW-0489">Methyltransferase</keyword>
<dbReference type="SUPFAM" id="SSF53335">
    <property type="entry name" value="S-adenosyl-L-methionine-dependent methyltransferases"/>
    <property type="match status" value="1"/>
</dbReference>
<gene>
    <name evidence="2" type="ORF">NCTC11532_01124</name>
</gene>
<dbReference type="RefSeq" id="WP_051635615.1">
    <property type="nucleotide sequence ID" value="NZ_CAAAIS010000008.1"/>
</dbReference>
<dbReference type="GO" id="GO:0032259">
    <property type="term" value="P:methylation"/>
    <property type="evidence" value="ECO:0007669"/>
    <property type="project" value="UniProtKB-KW"/>
</dbReference>
<dbReference type="Proteomes" id="UP000255297">
    <property type="component" value="Unassembled WGS sequence"/>
</dbReference>
<reference evidence="2 3" key="1">
    <citation type="submission" date="2018-06" db="EMBL/GenBank/DDBJ databases">
        <authorList>
            <consortium name="Pathogen Informatics"/>
            <person name="Doyle S."/>
        </authorList>
    </citation>
    <scope>NUCLEOTIDE SEQUENCE [LARGE SCALE GENOMIC DNA]</scope>
    <source>
        <strain evidence="2 3">NCTC11532</strain>
    </source>
</reference>
<organism evidence="2 3">
    <name type="scientific">Legionella wadsworthii</name>
    <dbReference type="NCBI Taxonomy" id="28088"/>
    <lineage>
        <taxon>Bacteria</taxon>
        <taxon>Pseudomonadati</taxon>
        <taxon>Pseudomonadota</taxon>
        <taxon>Gammaproteobacteria</taxon>
        <taxon>Legionellales</taxon>
        <taxon>Legionellaceae</taxon>
        <taxon>Legionella</taxon>
    </lineage>
</organism>
<proteinExistence type="predicted"/>
<dbReference type="STRING" id="1122170.GCA_000701265_01895"/>
<dbReference type="EC" id="2.1.1.-" evidence="2"/>
<dbReference type="EMBL" id="UGPB01000001">
    <property type="protein sequence ID" value="STY28947.1"/>
    <property type="molecule type" value="Genomic_DNA"/>
</dbReference>
<keyword evidence="3" id="KW-1185">Reference proteome</keyword>
<evidence type="ECO:0000313" key="3">
    <source>
        <dbReference type="Proteomes" id="UP000255297"/>
    </source>
</evidence>
<dbReference type="OrthoDB" id="323463at2"/>
<dbReference type="Gene3D" id="3.40.50.150">
    <property type="entry name" value="Vaccinia Virus protein VP39"/>
    <property type="match status" value="1"/>
</dbReference>
<evidence type="ECO:0000313" key="2">
    <source>
        <dbReference type="EMBL" id="STY28947.1"/>
    </source>
</evidence>
<evidence type="ECO:0000259" key="1">
    <source>
        <dbReference type="Pfam" id="PF08241"/>
    </source>
</evidence>
<keyword evidence="2" id="KW-0808">Transferase</keyword>
<dbReference type="AlphaFoldDB" id="A0A378LQG4"/>
<sequence length="230" mass="26278">MNSIKTALAGLVRQNEPGASIDHPHYISLSLIEDWLKNVAFHEAYGVMLDYGCGGQPYKNLFLPKLTKYIGADVSSSSEIELDLEIEPGEQLPLSDQSIDTLLSTQTLEHVPDVNFYLGECRRVVKIGGTMLITVPMQWRHHEIPFDYFRFTKYGLTNLLEKNGFVMKTIHPCGGVYALIGQIFLSHLHERGIKKRWLNKCINKLAFFLDKKVKDTEDTLNWMCVAERKF</sequence>
<dbReference type="InterPro" id="IPR013216">
    <property type="entry name" value="Methyltransf_11"/>
</dbReference>